<evidence type="ECO:0000313" key="2">
    <source>
        <dbReference type="EMBL" id="GES77794.1"/>
    </source>
</evidence>
<dbReference type="EMBL" id="BLAL01000059">
    <property type="protein sequence ID" value="GES82164.1"/>
    <property type="molecule type" value="Genomic_DNA"/>
</dbReference>
<dbReference type="Proteomes" id="UP000615446">
    <property type="component" value="Unassembled WGS sequence"/>
</dbReference>
<keyword evidence="1" id="KW-0472">Membrane</keyword>
<dbReference type="EMBL" id="BLAL01000180">
    <property type="protein sequence ID" value="GES88546.1"/>
    <property type="molecule type" value="Genomic_DNA"/>
</dbReference>
<proteinExistence type="predicted"/>
<dbReference type="EMBL" id="BLAL01000034">
    <property type="protein sequence ID" value="GES77794.1"/>
    <property type="molecule type" value="Genomic_DNA"/>
</dbReference>
<sequence length="115" mass="13436">MDESSNLSTSTIFSKDHDEAHQSIRYAKLQVSCLYSPLAIPFHIALKMIVILLFHFQNPNIQHNDYPVDSKVNLLILNKNHEKKIQFDHDYQYFLQPSFLVYDIEGNRIIPFIAS</sequence>
<keyword evidence="1" id="KW-1133">Transmembrane helix</keyword>
<gene>
    <name evidence="2" type="ORF">RCL2_000512800</name>
    <name evidence="3" type="ORF">RCL2_000939000</name>
    <name evidence="4" type="ORF">RCL2_001549200</name>
</gene>
<evidence type="ECO:0000313" key="4">
    <source>
        <dbReference type="EMBL" id="GES88546.1"/>
    </source>
</evidence>
<comment type="caution">
    <text evidence="4">The sequence shown here is derived from an EMBL/GenBank/DDBJ whole genome shotgun (WGS) entry which is preliminary data.</text>
</comment>
<evidence type="ECO:0000313" key="5">
    <source>
        <dbReference type="Proteomes" id="UP000615446"/>
    </source>
</evidence>
<name>A0A8H3LM98_9GLOM</name>
<protein>
    <submittedName>
        <fullName evidence="4">Uncharacterized protein</fullName>
    </submittedName>
</protein>
<organism evidence="4 5">
    <name type="scientific">Rhizophagus clarus</name>
    <dbReference type="NCBI Taxonomy" id="94130"/>
    <lineage>
        <taxon>Eukaryota</taxon>
        <taxon>Fungi</taxon>
        <taxon>Fungi incertae sedis</taxon>
        <taxon>Mucoromycota</taxon>
        <taxon>Glomeromycotina</taxon>
        <taxon>Glomeromycetes</taxon>
        <taxon>Glomerales</taxon>
        <taxon>Glomeraceae</taxon>
        <taxon>Rhizophagus</taxon>
    </lineage>
</organism>
<evidence type="ECO:0000256" key="1">
    <source>
        <dbReference type="SAM" id="Phobius"/>
    </source>
</evidence>
<accession>A0A8H3LM98</accession>
<keyword evidence="1" id="KW-0812">Transmembrane</keyword>
<evidence type="ECO:0000313" key="3">
    <source>
        <dbReference type="EMBL" id="GES82164.1"/>
    </source>
</evidence>
<reference evidence="4" key="1">
    <citation type="submission" date="2019-10" db="EMBL/GenBank/DDBJ databases">
        <title>Conservation and host-specific expression of non-tandemly repeated heterogenous ribosome RNA gene in arbuscular mycorrhizal fungi.</title>
        <authorList>
            <person name="Maeda T."/>
            <person name="Kobayashi Y."/>
            <person name="Nakagawa T."/>
            <person name="Ezawa T."/>
            <person name="Yamaguchi K."/>
            <person name="Bino T."/>
            <person name="Nishimoto Y."/>
            <person name="Shigenobu S."/>
            <person name="Kawaguchi M."/>
        </authorList>
    </citation>
    <scope>NUCLEOTIDE SEQUENCE</scope>
    <source>
        <strain evidence="4">HR1</strain>
    </source>
</reference>
<dbReference type="AlphaFoldDB" id="A0A8H3LM98"/>
<feature type="transmembrane region" description="Helical" evidence="1">
    <location>
        <begin position="34"/>
        <end position="54"/>
    </location>
</feature>